<gene>
    <name evidence="2" type="ORF">BN3087_600003</name>
</gene>
<evidence type="ECO:0000313" key="2">
    <source>
        <dbReference type="EMBL" id="CUV66106.1"/>
    </source>
</evidence>
<reference evidence="2" key="1">
    <citation type="submission" date="2015-11" db="EMBL/GenBank/DDBJ databases">
        <authorList>
            <person name="Zhang Y."/>
            <person name="Guo Z."/>
        </authorList>
    </citation>
    <scope>NUCLEOTIDE SEQUENCE</scope>
    <source>
        <strain evidence="2">BN30871</strain>
    </source>
</reference>
<dbReference type="EMBL" id="FAXN01000063">
    <property type="protein sequence ID" value="CUV66106.1"/>
    <property type="molecule type" value="Genomic_DNA"/>
</dbReference>
<feature type="signal peptide" evidence="1">
    <location>
        <begin position="1"/>
        <end position="23"/>
    </location>
</feature>
<sequence>MKKIVLFLLAFLTIITITGCTSSGTPDIALKQAFAKNLTLDGYNYQSEMKLNKLDIKKENVTEKDDKIIAIMKGFSLGFNGAVDSINAKQEIVFDIRYNQNNVDASIKFPVLVDYKKQHIYVGKSILNTVLLPSNMFEKTIMLDFSKNSSLSKKLNKSEDGKVLASYMQKYLSEGHFKKQQESYKKAYADAFNDINVSNFKYTDLSKKQIRLTLDNKDSANVISTILGAIVNDELNASEDKDTPATLSGNQLKSLIMVFLYTIDLQTTIDSNINNSGYIDSNNINFNISDINKKKFNADIQMSTKYDNFNHPNFSINTSNVTENIDIDELVKLFEAKKDKKPVSKKKKKK</sequence>
<dbReference type="PROSITE" id="PS51257">
    <property type="entry name" value="PROKAR_LIPOPROTEIN"/>
    <property type="match status" value="1"/>
</dbReference>
<organism evidence="2">
    <name type="scientific">Sulfurovum sp. enrichment culture clone C5</name>
    <dbReference type="NCBI Taxonomy" id="497650"/>
    <lineage>
        <taxon>Bacteria</taxon>
        <taxon>Pseudomonadati</taxon>
        <taxon>Campylobacterota</taxon>
        <taxon>Epsilonproteobacteria</taxon>
        <taxon>Campylobacterales</taxon>
        <taxon>Sulfurovaceae</taxon>
        <taxon>Sulfurovum</taxon>
        <taxon>environmental samples</taxon>
    </lineage>
</organism>
<protein>
    <recommendedName>
        <fullName evidence="3">Lipoprotein</fullName>
    </recommendedName>
</protein>
<proteinExistence type="predicted"/>
<feature type="chain" id="PRO_5006630027" description="Lipoprotein" evidence="1">
    <location>
        <begin position="24"/>
        <end position="350"/>
    </location>
</feature>
<dbReference type="AlphaFoldDB" id="A0A0S4XP60"/>
<accession>A0A0S4XP60</accession>
<evidence type="ECO:0008006" key="3">
    <source>
        <dbReference type="Google" id="ProtNLM"/>
    </source>
</evidence>
<evidence type="ECO:0000256" key="1">
    <source>
        <dbReference type="SAM" id="SignalP"/>
    </source>
</evidence>
<keyword evidence="1" id="KW-0732">Signal</keyword>
<name>A0A0S4XP60_9BACT</name>